<comment type="caution">
    <text evidence="1">The sequence shown here is derived from an EMBL/GenBank/DDBJ whole genome shotgun (WGS) entry which is preliminary data.</text>
</comment>
<dbReference type="Proteomes" id="UP000279089">
    <property type="component" value="Unassembled WGS sequence"/>
</dbReference>
<gene>
    <name evidence="1" type="ORF">EG028_22985</name>
</gene>
<proteinExistence type="predicted"/>
<dbReference type="GO" id="GO:0019748">
    <property type="term" value="P:secondary metabolic process"/>
    <property type="evidence" value="ECO:0007669"/>
    <property type="project" value="InterPro"/>
</dbReference>
<name>A0A3N4MHB9_9BACT</name>
<dbReference type="InterPro" id="IPR011009">
    <property type="entry name" value="Kinase-like_dom_sf"/>
</dbReference>
<evidence type="ECO:0000313" key="1">
    <source>
        <dbReference type="EMBL" id="RPD39039.1"/>
    </source>
</evidence>
<accession>A0A3N4MHB9</accession>
<evidence type="ECO:0000313" key="2">
    <source>
        <dbReference type="Proteomes" id="UP000279089"/>
    </source>
</evidence>
<protein>
    <submittedName>
        <fullName evidence="1">Uncharacterized protein</fullName>
    </submittedName>
</protein>
<reference evidence="2" key="1">
    <citation type="submission" date="2018-11" db="EMBL/GenBank/DDBJ databases">
        <title>Chitinophaga lutea sp.nov., isolate from arsenic contaminated soil.</title>
        <authorList>
            <person name="Zong Y."/>
        </authorList>
    </citation>
    <scope>NUCLEOTIDE SEQUENCE [LARGE SCALE GENOMIC DNA]</scope>
    <source>
        <strain evidence="2">YLT18</strain>
    </source>
</reference>
<dbReference type="EMBL" id="RMBX01000013">
    <property type="protein sequence ID" value="RPD39039.1"/>
    <property type="molecule type" value="Genomic_DNA"/>
</dbReference>
<dbReference type="AlphaFoldDB" id="A0A3N4MHB9"/>
<dbReference type="Pfam" id="PF04655">
    <property type="entry name" value="APH_6_hur"/>
    <property type="match status" value="1"/>
</dbReference>
<dbReference type="InterPro" id="IPR006748">
    <property type="entry name" value="NH2Glyco/OHUrea_AB-resist_kin"/>
</dbReference>
<dbReference type="GO" id="GO:0016773">
    <property type="term" value="F:phosphotransferase activity, alcohol group as acceptor"/>
    <property type="evidence" value="ECO:0007669"/>
    <property type="project" value="InterPro"/>
</dbReference>
<keyword evidence="2" id="KW-1185">Reference proteome</keyword>
<dbReference type="SUPFAM" id="SSF56112">
    <property type="entry name" value="Protein kinase-like (PK-like)"/>
    <property type="match status" value="1"/>
</dbReference>
<organism evidence="1 2">
    <name type="scientific">Chitinophaga barathri</name>
    <dbReference type="NCBI Taxonomy" id="1647451"/>
    <lineage>
        <taxon>Bacteria</taxon>
        <taxon>Pseudomonadati</taxon>
        <taxon>Bacteroidota</taxon>
        <taxon>Chitinophagia</taxon>
        <taxon>Chitinophagales</taxon>
        <taxon>Chitinophagaceae</taxon>
        <taxon>Chitinophaga</taxon>
    </lineage>
</organism>
<sequence>MIVTHGSRLLPVRQDGVPAMLKIGEKEDERFGALMMSYWDGEGAAKVLARQDNVMLMERAMGKKSLLQMVRNGQDEEATRIICQVAGRIHLPRNKPLPELVPLDQWFKELFRHADKYGGIFPSAAAAARNLVADQQNIVPLHGDIHHENILDFEERGWLLIDPMRLIGERYFDYVNIFSNPLELEFVTTPGRFEKRFEIITQMAGLEPKRLLQWIYAWSALSATWILEDGDDASIDLAVAEMAAAALKR</sequence>
<dbReference type="OrthoDB" id="179394at2"/>